<protein>
    <submittedName>
        <fullName evidence="1">RRM domain-containing protein</fullName>
    </submittedName>
</protein>
<name>A0A183H5E4_9BILA</name>
<dbReference type="AlphaFoldDB" id="A0A183H5E4"/>
<organism evidence="1">
    <name type="scientific">Onchocerca flexuosa</name>
    <dbReference type="NCBI Taxonomy" id="387005"/>
    <lineage>
        <taxon>Eukaryota</taxon>
        <taxon>Metazoa</taxon>
        <taxon>Ecdysozoa</taxon>
        <taxon>Nematoda</taxon>
        <taxon>Chromadorea</taxon>
        <taxon>Rhabditida</taxon>
        <taxon>Spirurina</taxon>
        <taxon>Spiruromorpha</taxon>
        <taxon>Filarioidea</taxon>
        <taxon>Onchocercidae</taxon>
        <taxon>Onchocerca</taxon>
    </lineage>
</organism>
<dbReference type="WBParaSite" id="OFLC_0000270301-mRNA-1">
    <property type="protein sequence ID" value="OFLC_0000270301-mRNA-1"/>
    <property type="gene ID" value="OFLC_0000270301"/>
</dbReference>
<evidence type="ECO:0000313" key="1">
    <source>
        <dbReference type="WBParaSite" id="OFLC_0000270301-mRNA-1"/>
    </source>
</evidence>
<sequence>LIVRGFVLSSNLQLIRPTKKFVHFIGSKQRRSEMYGFGFYQVSEVEQFLRLFSFVYRTLHVSSKTAVQNESKLNRRHQSISSTKSHAPCSLSSSATSISKKDAKAILVFSSTDSAQSEQVSRTDIDVDVQHIEKGLQRVFFIADANSEVAQSVEQKQYQLWSVPPWNALLEQGAYNNPANFNSPWNSLFNW</sequence>
<dbReference type="STRING" id="387005.A0A183H5E4"/>
<accession>A0A183H5E4</accession>
<proteinExistence type="predicted"/>
<reference evidence="1" key="1">
    <citation type="submission" date="2016-06" db="UniProtKB">
        <authorList>
            <consortium name="WormBaseParasite"/>
        </authorList>
    </citation>
    <scope>IDENTIFICATION</scope>
</reference>